<dbReference type="EMBL" id="CP114029">
    <property type="protein sequence ID" value="WAP69774.1"/>
    <property type="molecule type" value="Genomic_DNA"/>
</dbReference>
<keyword evidence="2" id="KW-1185">Reference proteome</keyword>
<gene>
    <name evidence="1" type="ORF">OH818_06120</name>
</gene>
<dbReference type="Proteomes" id="UP001164020">
    <property type="component" value="Chromosome"/>
</dbReference>
<proteinExistence type="predicted"/>
<evidence type="ECO:0000313" key="2">
    <source>
        <dbReference type="Proteomes" id="UP001164020"/>
    </source>
</evidence>
<name>A0ABY7C1N1_9HYPH</name>
<reference evidence="1" key="1">
    <citation type="submission" date="2022-12" db="EMBL/GenBank/DDBJ databases">
        <title>Jiella pelagia sp. nov., isolated from phosphonate enriched culture of Northwest Pacific surface seawater.</title>
        <authorList>
            <person name="Shin D.Y."/>
            <person name="Hwang C.Y."/>
        </authorList>
    </citation>
    <scope>NUCLEOTIDE SEQUENCE</scope>
    <source>
        <strain evidence="1">HL-NP1</strain>
    </source>
</reference>
<sequence>MLQVETMCGRLTPWRMVDVVDGIVAAGLAPSVVRLEANDTRLSSDR</sequence>
<accession>A0ABY7C1N1</accession>
<organism evidence="1 2">
    <name type="scientific">Jiella pelagia</name>
    <dbReference type="NCBI Taxonomy" id="2986949"/>
    <lineage>
        <taxon>Bacteria</taxon>
        <taxon>Pseudomonadati</taxon>
        <taxon>Pseudomonadota</taxon>
        <taxon>Alphaproteobacteria</taxon>
        <taxon>Hyphomicrobiales</taxon>
        <taxon>Aurantimonadaceae</taxon>
        <taxon>Jiella</taxon>
    </lineage>
</organism>
<evidence type="ECO:0000313" key="1">
    <source>
        <dbReference type="EMBL" id="WAP69774.1"/>
    </source>
</evidence>
<protein>
    <submittedName>
        <fullName evidence="1">Uncharacterized protein</fullName>
    </submittedName>
</protein>
<dbReference type="RefSeq" id="WP_268882205.1">
    <property type="nucleotide sequence ID" value="NZ_CP114029.1"/>
</dbReference>